<proteinExistence type="inferred from homology"/>
<feature type="domain" description="UspA" evidence="2">
    <location>
        <begin position="151"/>
        <end position="289"/>
    </location>
</feature>
<dbReference type="Pfam" id="PF00582">
    <property type="entry name" value="Usp"/>
    <property type="match status" value="2"/>
</dbReference>
<dbReference type="Gene3D" id="3.40.50.12370">
    <property type="match status" value="1"/>
</dbReference>
<sequence length="293" mass="31973">MKAYLVGYSHDEGGREALRLGTILARSAGGRLVVAVIVPKTWDHPSPARVDVEYANFLAHHANATLASARQDVPDDIPAEFIAREADSAGAGLSALADETEASAIVLGSSRKAPTRRFQQGTVATELLYSARVPVVLAPCRYMAPYDRISRVTCAIASTESSFALVHRASEIAQDFGVSLRIATFVVRDKQMYPSIAGYDVENLVMNEFHRQAQGVHDRIRDEWSGADAPQSVYGDGQTWEEAVSKLDWKEDELLVVGSSRLGPLMRVFLGSNSSKILHYAPVPRMIIPHIGE</sequence>
<comment type="similarity">
    <text evidence="1">Belongs to the universal stress protein A family.</text>
</comment>
<evidence type="ECO:0000256" key="1">
    <source>
        <dbReference type="ARBA" id="ARBA00008791"/>
    </source>
</evidence>
<comment type="caution">
    <text evidence="3">The sequence shown here is derived from an EMBL/GenBank/DDBJ whole genome shotgun (WGS) entry which is preliminary data.</text>
</comment>
<dbReference type="PANTHER" id="PTHR46268:SF6">
    <property type="entry name" value="UNIVERSAL STRESS PROTEIN UP12"/>
    <property type="match status" value="1"/>
</dbReference>
<protein>
    <submittedName>
        <fullName evidence="3">Universal stress protein</fullName>
    </submittedName>
</protein>
<evidence type="ECO:0000313" key="4">
    <source>
        <dbReference type="Proteomes" id="UP000608594"/>
    </source>
</evidence>
<dbReference type="InterPro" id="IPR006016">
    <property type="entry name" value="UspA"/>
</dbReference>
<feature type="domain" description="UspA" evidence="2">
    <location>
        <begin position="5"/>
        <end position="138"/>
    </location>
</feature>
<dbReference type="SUPFAM" id="SSF52402">
    <property type="entry name" value="Adenine nucleotide alpha hydrolases-like"/>
    <property type="match status" value="2"/>
</dbReference>
<dbReference type="EMBL" id="JACOQL010000002">
    <property type="protein sequence ID" value="MBC9246562.1"/>
    <property type="molecule type" value="Genomic_DNA"/>
</dbReference>
<dbReference type="Proteomes" id="UP000608594">
    <property type="component" value="Unassembled WGS sequence"/>
</dbReference>
<evidence type="ECO:0000313" key="3">
    <source>
        <dbReference type="EMBL" id="MBC9246562.1"/>
    </source>
</evidence>
<reference evidence="3" key="1">
    <citation type="submission" date="2020-08" db="EMBL/GenBank/DDBJ databases">
        <title>Paracoccus amoyensis sp. nov., isolated from the surface seawater at coast of Xiamen, Fujian.</title>
        <authorList>
            <person name="Lyu L."/>
        </authorList>
    </citation>
    <scope>NUCLEOTIDE SEQUENCE</scope>
    <source>
        <strain evidence="3">11-3</strain>
    </source>
</reference>
<accession>A0A926J5T5</accession>
<dbReference type="CDD" id="cd00293">
    <property type="entry name" value="USP-like"/>
    <property type="match status" value="2"/>
</dbReference>
<keyword evidence="4" id="KW-1185">Reference proteome</keyword>
<name>A0A926J5T5_9RHOB</name>
<organism evidence="3 4">
    <name type="scientific">Paracoccus amoyensis</name>
    <dbReference type="NCBI Taxonomy" id="2760093"/>
    <lineage>
        <taxon>Bacteria</taxon>
        <taxon>Pseudomonadati</taxon>
        <taxon>Pseudomonadota</taxon>
        <taxon>Alphaproteobacteria</taxon>
        <taxon>Rhodobacterales</taxon>
        <taxon>Paracoccaceae</taxon>
        <taxon>Paracoccus</taxon>
    </lineage>
</organism>
<dbReference type="RefSeq" id="WP_187793038.1">
    <property type="nucleotide sequence ID" value="NZ_JACOQL010000002.1"/>
</dbReference>
<gene>
    <name evidence="3" type="ORF">H4P12_07515</name>
</gene>
<evidence type="ECO:0000259" key="2">
    <source>
        <dbReference type="Pfam" id="PF00582"/>
    </source>
</evidence>
<dbReference type="PANTHER" id="PTHR46268">
    <property type="entry name" value="STRESS RESPONSE PROTEIN NHAX"/>
    <property type="match status" value="1"/>
</dbReference>
<dbReference type="AlphaFoldDB" id="A0A926J5T5"/>